<evidence type="ECO:0000313" key="1">
    <source>
        <dbReference type="EMBL" id="QAU48865.1"/>
    </source>
</evidence>
<reference evidence="1 2" key="1">
    <citation type="submission" date="2018-06" db="EMBL/GenBank/DDBJ databases">
        <title>Comparative genomics of rhizobia nodulating Arachis hypogaea in China.</title>
        <authorList>
            <person name="Li Y."/>
        </authorList>
    </citation>
    <scope>NUCLEOTIDE SEQUENCE [LARGE SCALE GENOMIC DNA]</scope>
    <source>
        <strain evidence="1 2">CCBAU 51670</strain>
    </source>
</reference>
<name>A0AAE6CAR9_9BRAD</name>
<dbReference type="KEGG" id="bgz:XH91_28255"/>
<dbReference type="AlphaFoldDB" id="A0AAE6CAR9"/>
<sequence>MEHLMTHRRTEFAAFVLDLMDFIEEKIDEAMADETSRVAAIGEAAGGVPVLRDRLGENEVVQANFILVLRNIIERRWASDWWDDFARMDRLEFEDRAAELKRMLAALREVVAPGACS</sequence>
<dbReference type="Proteomes" id="UP000288972">
    <property type="component" value="Chromosome"/>
</dbReference>
<gene>
    <name evidence="1" type="ORF">XH91_28255</name>
</gene>
<accession>A0AAE6CAR9</accession>
<evidence type="ECO:0000313" key="2">
    <source>
        <dbReference type="Proteomes" id="UP000288972"/>
    </source>
</evidence>
<protein>
    <submittedName>
        <fullName evidence="1">Uncharacterized protein</fullName>
    </submittedName>
</protein>
<dbReference type="EMBL" id="CP030053">
    <property type="protein sequence ID" value="QAU48865.1"/>
    <property type="molecule type" value="Genomic_DNA"/>
</dbReference>
<organism evidence="1 2">
    <name type="scientific">Bradyrhizobium guangzhouense</name>
    <dbReference type="NCBI Taxonomy" id="1325095"/>
    <lineage>
        <taxon>Bacteria</taxon>
        <taxon>Pseudomonadati</taxon>
        <taxon>Pseudomonadota</taxon>
        <taxon>Alphaproteobacteria</taxon>
        <taxon>Hyphomicrobiales</taxon>
        <taxon>Nitrobacteraceae</taxon>
        <taxon>Bradyrhizobium</taxon>
    </lineage>
</organism>
<proteinExistence type="predicted"/>